<name>A0ACC2I6R1_9PLEO</name>
<organism evidence="1 2">
    <name type="scientific">Boeremia exigua</name>
    <dbReference type="NCBI Taxonomy" id="749465"/>
    <lineage>
        <taxon>Eukaryota</taxon>
        <taxon>Fungi</taxon>
        <taxon>Dikarya</taxon>
        <taxon>Ascomycota</taxon>
        <taxon>Pezizomycotina</taxon>
        <taxon>Dothideomycetes</taxon>
        <taxon>Pleosporomycetidae</taxon>
        <taxon>Pleosporales</taxon>
        <taxon>Pleosporineae</taxon>
        <taxon>Didymellaceae</taxon>
        <taxon>Boeremia</taxon>
    </lineage>
</organism>
<sequence>MSEPLIATHLNSELLYNMDYSKFGIASQEWLTFIEANPSAAQDGFTKNNPAHAAELRKSSNKARGEAGAQSITATGLDDCVSISTVQIPCKASHSVPLRIYKPKHPRGNHLEGAVLYFHGGGYLFGDETSDDFLCCRIADETNACVLSVIYRHTHKYKHPAQVDDAWEAFEYVRDNADTLDPSICKALVVMGISAGCTLAASVILRDLELSKMQSNYTRRIRGALLGIPWLIHIDNYPSHLFKSRKVAANIQNEGAPVVPSERLKMFSYLLGADNPADRLLNIPLLSEKELEEWPKTAFMVAGADPLRDDGLLFAKKLEHVGVHTRTDIYPGLPHGFRRWPQLAAAQAFDATVIECALWAFEKNNKEKYNRNRWNIYSTQTPNS</sequence>
<evidence type="ECO:0000313" key="2">
    <source>
        <dbReference type="Proteomes" id="UP001153331"/>
    </source>
</evidence>
<reference evidence="1" key="1">
    <citation type="submission" date="2022-11" db="EMBL/GenBank/DDBJ databases">
        <title>Genome Sequence of Boeremia exigua.</title>
        <authorList>
            <person name="Buettner E."/>
        </authorList>
    </citation>
    <scope>NUCLEOTIDE SEQUENCE</scope>
    <source>
        <strain evidence="1">CU02</strain>
    </source>
</reference>
<accession>A0ACC2I6R1</accession>
<proteinExistence type="predicted"/>
<dbReference type="EMBL" id="JAPHNI010000463">
    <property type="protein sequence ID" value="KAJ8110812.1"/>
    <property type="molecule type" value="Genomic_DNA"/>
</dbReference>
<dbReference type="Proteomes" id="UP001153331">
    <property type="component" value="Unassembled WGS sequence"/>
</dbReference>
<protein>
    <submittedName>
        <fullName evidence="1">Uncharacterized protein</fullName>
    </submittedName>
</protein>
<keyword evidence="2" id="KW-1185">Reference proteome</keyword>
<comment type="caution">
    <text evidence="1">The sequence shown here is derived from an EMBL/GenBank/DDBJ whole genome shotgun (WGS) entry which is preliminary data.</text>
</comment>
<gene>
    <name evidence="1" type="ORF">OPT61_g6441</name>
</gene>
<evidence type="ECO:0000313" key="1">
    <source>
        <dbReference type="EMBL" id="KAJ8110812.1"/>
    </source>
</evidence>